<sequence length="64" mass="6903">MPDDYSFKPTKGLKFKNDSGLKRKKKSSAQTAPKDNAIGPTPKILAQNQKSSSITSSDSVCTTK</sequence>
<protein>
    <submittedName>
        <fullName evidence="2">Uncharacterized protein</fullName>
    </submittedName>
</protein>
<reference evidence="3" key="1">
    <citation type="journal article" date="2013" name="BMC Genomics">
        <title>Genome and transcriptome sequencing of the halophilic fungus Wallemia ichthyophaga: haloadaptations present and absent.</title>
        <authorList>
            <person name="Zajc J."/>
            <person name="Liu Y."/>
            <person name="Dai W."/>
            <person name="Yang Z."/>
            <person name="Hu J."/>
            <person name="Gostincar C."/>
            <person name="Gunde-Cimerman N."/>
        </authorList>
    </citation>
    <scope>NUCLEOTIDE SEQUENCE [LARGE SCALE GENOMIC DNA]</scope>
    <source>
        <strain evidence="3">EXF-994 / CBS 113033</strain>
    </source>
</reference>
<evidence type="ECO:0000256" key="1">
    <source>
        <dbReference type="SAM" id="MobiDB-lite"/>
    </source>
</evidence>
<feature type="region of interest" description="Disordered" evidence="1">
    <location>
        <begin position="1"/>
        <end position="64"/>
    </location>
</feature>
<dbReference type="EMBL" id="KE007239">
    <property type="protein sequence ID" value="EOQ99654.1"/>
    <property type="molecule type" value="Genomic_DNA"/>
</dbReference>
<keyword evidence="3" id="KW-1185">Reference proteome</keyword>
<dbReference type="AlphaFoldDB" id="R9AC35"/>
<organism evidence="2 3">
    <name type="scientific">Wallemia ichthyophaga (strain EXF-994 / CBS 113033)</name>
    <dbReference type="NCBI Taxonomy" id="1299270"/>
    <lineage>
        <taxon>Eukaryota</taxon>
        <taxon>Fungi</taxon>
        <taxon>Dikarya</taxon>
        <taxon>Basidiomycota</taxon>
        <taxon>Wallemiomycotina</taxon>
        <taxon>Wallemiomycetes</taxon>
        <taxon>Wallemiales</taxon>
        <taxon>Wallemiaceae</taxon>
        <taxon>Wallemia</taxon>
    </lineage>
</organism>
<dbReference type="HOGENOM" id="CLU_2869374_0_0_1"/>
<gene>
    <name evidence="2" type="ORF">J056_001486</name>
</gene>
<dbReference type="KEGG" id="wic:J056_001486"/>
<evidence type="ECO:0000313" key="2">
    <source>
        <dbReference type="EMBL" id="EOQ99654.1"/>
    </source>
</evidence>
<dbReference type="Proteomes" id="UP000014064">
    <property type="component" value="Unassembled WGS sequence"/>
</dbReference>
<dbReference type="RefSeq" id="XP_009269389.1">
    <property type="nucleotide sequence ID" value="XM_009271114.1"/>
</dbReference>
<feature type="compositionally biased region" description="Low complexity" evidence="1">
    <location>
        <begin position="51"/>
        <end position="64"/>
    </location>
</feature>
<dbReference type="GeneID" id="20374438"/>
<proteinExistence type="predicted"/>
<name>R9AC35_WALI9</name>
<accession>R9AC35</accession>
<evidence type="ECO:0000313" key="3">
    <source>
        <dbReference type="Proteomes" id="UP000014064"/>
    </source>
</evidence>